<feature type="compositionally biased region" description="Basic and acidic residues" evidence="2">
    <location>
        <begin position="953"/>
        <end position="974"/>
    </location>
</feature>
<dbReference type="InterPro" id="IPR029021">
    <property type="entry name" value="Prot-tyrosine_phosphatase-like"/>
</dbReference>
<keyword evidence="1" id="KW-0479">Metal-binding</keyword>
<feature type="region of interest" description="Disordered" evidence="2">
    <location>
        <begin position="224"/>
        <end position="246"/>
    </location>
</feature>
<organism evidence="4">
    <name type="scientific">Pelagomonas calceolata</name>
    <dbReference type="NCBI Taxonomy" id="35677"/>
    <lineage>
        <taxon>Eukaryota</taxon>
        <taxon>Sar</taxon>
        <taxon>Stramenopiles</taxon>
        <taxon>Ochrophyta</taxon>
        <taxon>Pelagophyceae</taxon>
        <taxon>Pelagomonadales</taxon>
        <taxon>Pelagomonadaceae</taxon>
        <taxon>Pelagomonas</taxon>
    </lineage>
</organism>
<dbReference type="Gene3D" id="3.90.190.10">
    <property type="entry name" value="Protein tyrosine phosphatase superfamily"/>
    <property type="match status" value="1"/>
</dbReference>
<gene>
    <name evidence="4" type="ORF">PCAL00307_LOCUS4025</name>
    <name evidence="5" type="ORF">PECAL_3P16960</name>
</gene>
<dbReference type="OrthoDB" id="2017893at2759"/>
<accession>A0A7S3ZN58</accession>
<dbReference type="AlphaFoldDB" id="A0A7S3ZN58"/>
<keyword evidence="1" id="KW-0862">Zinc</keyword>
<sequence>MWRRGKQTRPGRMYPDPAGDAREQGNLDAVAALASPTSPTSQNSDEDTVTLDTTIALNSVRAENENEADAIETYADLEKTNSSHRLLCEECEKRPAVARCTACQETLCARCFVLTHPPRPGGNEHDHLRHGKVRALCLDDTSGALQGTRLGTLNKGGARLCHELAHGMTSELTEADLEARGVDLTVPVAQEAPLINYCAGDVERDIHNDAWRAGEVVLVISDEADREDASSDEDAPVRSPDKAAGAGVFAARRRRGPKLFRRKRERWGLLVDVPERTYKEPSHEEIHQHHTLPKKPPVVVGDGAVRYCRVQICGSCSGDYVRECDAARDERLIHRVKLDDARRSRTGFVNAARAGYVNVESRDFRAPLPIQVPEDRRMELVREEFVERPEMRRALLVEARRVACNQVLRAVDRRFANQIKQGYVNDWRANARRMRRAERNRCSSTIQRNWKNMRWWRHKEALEQAAADAAYEATRQIHRKFKYVTDPSRFSSCYTTDGSVYFETQVELNEYMACLRDKCKLVADKWTERGQRFVHLYFRHWRQEAQFLRDKELVGETHFEGLTTNQQLELKAAIQRDKEDMLNRAPWHPACGIDLPPLPDMGGHRGKANALIIDDEDVHFNFKMKMKGPADVSNWVVPGLLCMGAYPSGPKRLCATRDFDFEEDEIGCAGSIVFNGVRVFVDLMPEAEARIHADSLGDQWRRIELAGKKLLMAEEEVSRKAQLVFGEKSTDELGAVTCALQAILDRTHTAESGVLVKATTNHLFADQAVKRCPRYKPWDARYEESEKEYNTCMAKLRLARNAMDAAKRRLKKLPHRLRTIRYAVEPEKCGDEETLIRVCEAIEHELRQGVGVYVYSRLGHGRAGMVCALVLGRLYGLTAAEALFRIQCYHDCRRSVEVAKRAFSCPQSLSQRSLVERCLLHTDPIYNTVEQKSRWKDTKFSGAPRNNGVPQLEDLKLRDEPRDPRDNKSWQIRKSERRPWRSHVVEEGAIVQVEEEPSERMKNAHPVEVVQSPTMRSLRPRTVKQELDLAKKKKFVRTKLPRAEKTIERLEEEEAERARAKSPARFTPIRRKSRASFDSVENW</sequence>
<evidence type="ECO:0000259" key="3">
    <source>
        <dbReference type="PROSITE" id="PS50119"/>
    </source>
</evidence>
<feature type="compositionally biased region" description="Acidic residues" evidence="2">
    <location>
        <begin position="224"/>
        <end position="234"/>
    </location>
</feature>
<feature type="region of interest" description="Disordered" evidence="2">
    <location>
        <begin position="937"/>
        <end position="974"/>
    </location>
</feature>
<protein>
    <recommendedName>
        <fullName evidence="3">B box-type domain-containing protein</fullName>
    </recommendedName>
</protein>
<reference evidence="4" key="1">
    <citation type="submission" date="2021-01" db="EMBL/GenBank/DDBJ databases">
        <authorList>
            <person name="Corre E."/>
            <person name="Pelletier E."/>
            <person name="Niang G."/>
            <person name="Scheremetjew M."/>
            <person name="Finn R."/>
            <person name="Kale V."/>
            <person name="Holt S."/>
            <person name="Cochrane G."/>
            <person name="Meng A."/>
            <person name="Brown T."/>
            <person name="Cohen L."/>
        </authorList>
    </citation>
    <scope>NUCLEOTIDE SEQUENCE</scope>
    <source>
        <strain evidence="4">CCMP1756</strain>
    </source>
</reference>
<evidence type="ECO:0000256" key="1">
    <source>
        <dbReference type="PROSITE-ProRule" id="PRU00024"/>
    </source>
</evidence>
<dbReference type="Proteomes" id="UP000789595">
    <property type="component" value="Unassembled WGS sequence"/>
</dbReference>
<evidence type="ECO:0000256" key="2">
    <source>
        <dbReference type="SAM" id="MobiDB-lite"/>
    </source>
</evidence>
<dbReference type="CDD" id="cd14494">
    <property type="entry name" value="PTP_DSP_cys"/>
    <property type="match status" value="1"/>
</dbReference>
<dbReference type="CDD" id="cd19757">
    <property type="entry name" value="Bbox1"/>
    <property type="match status" value="1"/>
</dbReference>
<dbReference type="Gene3D" id="4.10.830.40">
    <property type="match status" value="1"/>
</dbReference>
<evidence type="ECO:0000313" key="5">
    <source>
        <dbReference type="EMBL" id="CAH0371744.1"/>
    </source>
</evidence>
<feature type="domain" description="B box-type" evidence="3">
    <location>
        <begin position="83"/>
        <end position="130"/>
    </location>
</feature>
<keyword evidence="1" id="KW-0863">Zinc-finger</keyword>
<dbReference type="EMBL" id="HBIW01004937">
    <property type="protein sequence ID" value="CAE0688591.1"/>
    <property type="molecule type" value="Transcribed_RNA"/>
</dbReference>
<evidence type="ECO:0000313" key="6">
    <source>
        <dbReference type="Proteomes" id="UP000789595"/>
    </source>
</evidence>
<proteinExistence type="predicted"/>
<dbReference type="InterPro" id="IPR000315">
    <property type="entry name" value="Znf_B-box"/>
</dbReference>
<evidence type="ECO:0000313" key="4">
    <source>
        <dbReference type="EMBL" id="CAE0688591.1"/>
    </source>
</evidence>
<keyword evidence="6" id="KW-1185">Reference proteome</keyword>
<dbReference type="SUPFAM" id="SSF52799">
    <property type="entry name" value="(Phosphotyrosine protein) phosphatases II"/>
    <property type="match status" value="1"/>
</dbReference>
<dbReference type="PROSITE" id="PS50119">
    <property type="entry name" value="ZF_BBOX"/>
    <property type="match status" value="1"/>
</dbReference>
<feature type="region of interest" description="Disordered" evidence="2">
    <location>
        <begin position="1"/>
        <end position="22"/>
    </location>
</feature>
<name>A0A7S3ZN58_9STRA</name>
<dbReference type="GO" id="GO:0008270">
    <property type="term" value="F:zinc ion binding"/>
    <property type="evidence" value="ECO:0007669"/>
    <property type="project" value="UniProtKB-KW"/>
</dbReference>
<feature type="region of interest" description="Disordered" evidence="2">
    <location>
        <begin position="1050"/>
        <end position="1083"/>
    </location>
</feature>
<reference evidence="5" key="2">
    <citation type="submission" date="2021-11" db="EMBL/GenBank/DDBJ databases">
        <authorList>
            <consortium name="Genoscope - CEA"/>
            <person name="William W."/>
        </authorList>
    </citation>
    <scope>NUCLEOTIDE SEQUENCE</scope>
</reference>
<dbReference type="EMBL" id="CAKKNE010000003">
    <property type="protein sequence ID" value="CAH0371744.1"/>
    <property type="molecule type" value="Genomic_DNA"/>
</dbReference>